<dbReference type="SMART" id="SM00387">
    <property type="entry name" value="HATPase_c"/>
    <property type="match status" value="1"/>
</dbReference>
<evidence type="ECO:0000313" key="12">
    <source>
        <dbReference type="Proteomes" id="UP001589609"/>
    </source>
</evidence>
<dbReference type="Gene3D" id="1.10.287.130">
    <property type="match status" value="1"/>
</dbReference>
<dbReference type="PROSITE" id="PS50109">
    <property type="entry name" value="HIS_KIN"/>
    <property type="match status" value="1"/>
</dbReference>
<dbReference type="InterPro" id="IPR036097">
    <property type="entry name" value="HisK_dim/P_sf"/>
</dbReference>
<dbReference type="SMART" id="SM00086">
    <property type="entry name" value="PAC"/>
    <property type="match status" value="1"/>
</dbReference>
<comment type="caution">
    <text evidence="11">The sequence shown here is derived from an EMBL/GenBank/DDBJ whole genome shotgun (WGS) entry which is preliminary data.</text>
</comment>
<evidence type="ECO:0000256" key="7">
    <source>
        <dbReference type="ARBA" id="ARBA00022840"/>
    </source>
</evidence>
<dbReference type="Gene3D" id="3.30.565.10">
    <property type="entry name" value="Histidine kinase-like ATPase, C-terminal domain"/>
    <property type="match status" value="1"/>
</dbReference>
<evidence type="ECO:0000256" key="6">
    <source>
        <dbReference type="ARBA" id="ARBA00022777"/>
    </source>
</evidence>
<dbReference type="InterPro" id="IPR036890">
    <property type="entry name" value="HATPase_C_sf"/>
</dbReference>
<name>A0ABV5WIZ9_9BACI</name>
<evidence type="ECO:0000256" key="5">
    <source>
        <dbReference type="ARBA" id="ARBA00022741"/>
    </source>
</evidence>
<evidence type="ECO:0000256" key="8">
    <source>
        <dbReference type="ARBA" id="ARBA00023012"/>
    </source>
</evidence>
<dbReference type="InterPro" id="IPR035965">
    <property type="entry name" value="PAS-like_dom_sf"/>
</dbReference>
<dbReference type="SMART" id="SM00388">
    <property type="entry name" value="HisKA"/>
    <property type="match status" value="1"/>
</dbReference>
<dbReference type="InterPro" id="IPR004358">
    <property type="entry name" value="Sig_transdc_His_kin-like_C"/>
</dbReference>
<dbReference type="Pfam" id="PF00512">
    <property type="entry name" value="HisKA"/>
    <property type="match status" value="1"/>
</dbReference>
<dbReference type="GO" id="GO:0005524">
    <property type="term" value="F:ATP binding"/>
    <property type="evidence" value="ECO:0007669"/>
    <property type="project" value="UniProtKB-KW"/>
</dbReference>
<evidence type="ECO:0000256" key="4">
    <source>
        <dbReference type="ARBA" id="ARBA00022679"/>
    </source>
</evidence>
<evidence type="ECO:0000256" key="2">
    <source>
        <dbReference type="ARBA" id="ARBA00012438"/>
    </source>
</evidence>
<evidence type="ECO:0000259" key="9">
    <source>
        <dbReference type="PROSITE" id="PS50109"/>
    </source>
</evidence>
<dbReference type="PANTHER" id="PTHR43065:SF34">
    <property type="entry name" value="SPORULATION KINASE A"/>
    <property type="match status" value="1"/>
</dbReference>
<dbReference type="Proteomes" id="UP001589609">
    <property type="component" value="Unassembled WGS sequence"/>
</dbReference>
<keyword evidence="4" id="KW-0808">Transferase</keyword>
<keyword evidence="3" id="KW-0597">Phosphoprotein</keyword>
<dbReference type="InterPro" id="IPR001610">
    <property type="entry name" value="PAC"/>
</dbReference>
<dbReference type="InterPro" id="IPR005467">
    <property type="entry name" value="His_kinase_dom"/>
</dbReference>
<dbReference type="PRINTS" id="PR00344">
    <property type="entry name" value="BCTRLSENSOR"/>
</dbReference>
<dbReference type="EMBL" id="JBHMAF010000155">
    <property type="protein sequence ID" value="MFB9760570.1"/>
    <property type="molecule type" value="Genomic_DNA"/>
</dbReference>
<dbReference type="SUPFAM" id="SSF47384">
    <property type="entry name" value="Homodimeric domain of signal transducing histidine kinase"/>
    <property type="match status" value="1"/>
</dbReference>
<keyword evidence="12" id="KW-1185">Reference proteome</keyword>
<accession>A0ABV5WIZ9</accession>
<evidence type="ECO:0000256" key="3">
    <source>
        <dbReference type="ARBA" id="ARBA00022553"/>
    </source>
</evidence>
<dbReference type="InterPro" id="IPR000014">
    <property type="entry name" value="PAS"/>
</dbReference>
<dbReference type="SUPFAM" id="SSF55874">
    <property type="entry name" value="ATPase domain of HSP90 chaperone/DNA topoisomerase II/histidine kinase"/>
    <property type="match status" value="1"/>
</dbReference>
<dbReference type="InterPro" id="IPR003594">
    <property type="entry name" value="HATPase_dom"/>
</dbReference>
<dbReference type="PANTHER" id="PTHR43065">
    <property type="entry name" value="SENSOR HISTIDINE KINASE"/>
    <property type="match status" value="1"/>
</dbReference>
<dbReference type="InterPro" id="IPR000700">
    <property type="entry name" value="PAS-assoc_C"/>
</dbReference>
<dbReference type="RefSeq" id="WP_379950877.1">
    <property type="nucleotide sequence ID" value="NZ_JBHMAF010000155.1"/>
</dbReference>
<dbReference type="SUPFAM" id="SSF55785">
    <property type="entry name" value="PYP-like sensor domain (PAS domain)"/>
    <property type="match status" value="1"/>
</dbReference>
<evidence type="ECO:0000259" key="10">
    <source>
        <dbReference type="PROSITE" id="PS50113"/>
    </source>
</evidence>
<keyword evidence="5" id="KW-0547">Nucleotide-binding</keyword>
<evidence type="ECO:0000256" key="1">
    <source>
        <dbReference type="ARBA" id="ARBA00000085"/>
    </source>
</evidence>
<organism evidence="11 12">
    <name type="scientific">Ectobacillus funiculus</name>
    <dbReference type="NCBI Taxonomy" id="137993"/>
    <lineage>
        <taxon>Bacteria</taxon>
        <taxon>Bacillati</taxon>
        <taxon>Bacillota</taxon>
        <taxon>Bacilli</taxon>
        <taxon>Bacillales</taxon>
        <taxon>Bacillaceae</taxon>
        <taxon>Ectobacillus</taxon>
    </lineage>
</organism>
<gene>
    <name evidence="11" type="ORF">ACFFMS_19855</name>
</gene>
<dbReference type="CDD" id="cd00130">
    <property type="entry name" value="PAS"/>
    <property type="match status" value="1"/>
</dbReference>
<keyword evidence="7 11" id="KW-0067">ATP-binding</keyword>
<dbReference type="Pfam" id="PF02518">
    <property type="entry name" value="HATPase_c"/>
    <property type="match status" value="1"/>
</dbReference>
<protein>
    <recommendedName>
        <fullName evidence="2">histidine kinase</fullName>
        <ecNumber evidence="2">2.7.13.3</ecNumber>
    </recommendedName>
</protein>
<feature type="domain" description="PAC" evidence="10">
    <location>
        <begin position="85"/>
        <end position="137"/>
    </location>
</feature>
<dbReference type="Gene3D" id="3.30.450.20">
    <property type="entry name" value="PAS domain"/>
    <property type="match status" value="1"/>
</dbReference>
<dbReference type="PROSITE" id="PS50113">
    <property type="entry name" value="PAC"/>
    <property type="match status" value="1"/>
</dbReference>
<dbReference type="EC" id="2.7.13.3" evidence="2"/>
<dbReference type="NCBIfam" id="TIGR00229">
    <property type="entry name" value="sensory_box"/>
    <property type="match status" value="1"/>
</dbReference>
<proteinExistence type="predicted"/>
<reference evidence="11 12" key="1">
    <citation type="submission" date="2024-09" db="EMBL/GenBank/DDBJ databases">
        <authorList>
            <person name="Sun Q."/>
            <person name="Mori K."/>
        </authorList>
    </citation>
    <scope>NUCLEOTIDE SEQUENCE [LARGE SCALE GENOMIC DNA]</scope>
    <source>
        <strain evidence="11 12">JCM 11201</strain>
    </source>
</reference>
<feature type="domain" description="Histidine kinase" evidence="9">
    <location>
        <begin position="150"/>
        <end position="352"/>
    </location>
</feature>
<dbReference type="InterPro" id="IPR003661">
    <property type="entry name" value="HisK_dim/P_dom"/>
</dbReference>
<sequence>MYKENLVPLDEHQIFLQGPIVVLKWKNAKNWPVEYVSSNIEENLGYKREDFLLSRIKYADIIFGDDLLRVSNEVSNSSLSERNMFEQEYRIIKSNGEIIWVYDYTTIVRDEDGSITHFYVYILDITKHKRNEEVFRRTEKLNTVGELAAGIAHEIRNPLTSLKGFLHLIKNGELKEEYTDIMESELDRIEFILNEFLVLSKPHLTKYNKKDVHVLFKQILPLFKTQAAYKNIQLVTEFDSEELLINCNGNQLKQVFINFIKNAMEAMSSGGVIKIECKKEHNELCIRFIDEGSGISEENLKRLGEPFFTTKENGTGLGLMVSFKIIQEHGGTIQIKSQLGRGSTFEIKLPFG</sequence>
<dbReference type="CDD" id="cd00082">
    <property type="entry name" value="HisKA"/>
    <property type="match status" value="1"/>
</dbReference>
<keyword evidence="6" id="KW-0418">Kinase</keyword>
<keyword evidence="8" id="KW-0902">Two-component regulatory system</keyword>
<evidence type="ECO:0000313" key="11">
    <source>
        <dbReference type="EMBL" id="MFB9760570.1"/>
    </source>
</evidence>
<comment type="catalytic activity">
    <reaction evidence="1">
        <text>ATP + protein L-histidine = ADP + protein N-phospho-L-histidine.</text>
        <dbReference type="EC" id="2.7.13.3"/>
    </reaction>
</comment>
<dbReference type="Pfam" id="PF08447">
    <property type="entry name" value="PAS_3"/>
    <property type="match status" value="1"/>
</dbReference>
<dbReference type="InterPro" id="IPR013655">
    <property type="entry name" value="PAS_fold_3"/>
</dbReference>